<gene>
    <name evidence="18" type="ORF">EV643_118121</name>
</gene>
<dbReference type="GO" id="GO:0005524">
    <property type="term" value="F:ATP binding"/>
    <property type="evidence" value="ECO:0007669"/>
    <property type="project" value="UniProtKB-KW"/>
</dbReference>
<dbReference type="OrthoDB" id="9788370at2"/>
<dbReference type="Proteomes" id="UP000295388">
    <property type="component" value="Unassembled WGS sequence"/>
</dbReference>
<comment type="catalytic activity">
    <reaction evidence="3">
        <text>adenosylcob(III)inamide + GTP = adenosylcob(III)inamide phosphate + GDP + H(+)</text>
        <dbReference type="Rhea" id="RHEA:15765"/>
        <dbReference type="ChEBI" id="CHEBI:2480"/>
        <dbReference type="ChEBI" id="CHEBI:15378"/>
        <dbReference type="ChEBI" id="CHEBI:37565"/>
        <dbReference type="ChEBI" id="CHEBI:58189"/>
        <dbReference type="ChEBI" id="CHEBI:58502"/>
        <dbReference type="EC" id="2.7.1.156"/>
    </reaction>
</comment>
<keyword evidence="19" id="KW-1185">Reference proteome</keyword>
<evidence type="ECO:0000256" key="1">
    <source>
        <dbReference type="ARBA" id="ARBA00000312"/>
    </source>
</evidence>
<keyword evidence="14" id="KW-0067">ATP-binding</keyword>
<evidence type="ECO:0000256" key="8">
    <source>
        <dbReference type="ARBA" id="ARBA00012016"/>
    </source>
</evidence>
<reference evidence="18 19" key="1">
    <citation type="submission" date="2019-03" db="EMBL/GenBank/DDBJ databases">
        <title>Genomic Encyclopedia of Type Strains, Phase III (KMG-III): the genomes of soil and plant-associated and newly described type strains.</title>
        <authorList>
            <person name="Whitman W."/>
        </authorList>
    </citation>
    <scope>NUCLEOTIDE SEQUENCE [LARGE SCALE GENOMIC DNA]</scope>
    <source>
        <strain evidence="18 19">VKM Ac-2527</strain>
    </source>
</reference>
<keyword evidence="12" id="KW-0547">Nucleotide-binding</keyword>
<evidence type="ECO:0000256" key="15">
    <source>
        <dbReference type="ARBA" id="ARBA00023134"/>
    </source>
</evidence>
<dbReference type="InterPro" id="IPR003203">
    <property type="entry name" value="CobU/CobP"/>
</dbReference>
<protein>
    <recommendedName>
        <fullName evidence="16">Adenosylcobinamide kinase</fullName>
        <ecNumber evidence="8">2.7.1.156</ecNumber>
        <ecNumber evidence="9">2.7.7.62</ecNumber>
    </recommendedName>
    <alternativeName>
        <fullName evidence="17">Adenosylcobinamide-phosphate guanylyltransferase</fullName>
    </alternativeName>
</protein>
<dbReference type="EC" id="2.7.7.62" evidence="9"/>
<evidence type="ECO:0000256" key="9">
    <source>
        <dbReference type="ARBA" id="ARBA00012523"/>
    </source>
</evidence>
<comment type="function">
    <text evidence="4">Catalyzes ATP-dependent phosphorylation of adenosylcobinamide and addition of GMP to adenosylcobinamide phosphate.</text>
</comment>
<keyword evidence="10" id="KW-0169">Cobalamin biosynthesis</keyword>
<comment type="catalytic activity">
    <reaction evidence="1">
        <text>adenosylcob(III)inamide + ATP = adenosylcob(III)inamide phosphate + ADP + H(+)</text>
        <dbReference type="Rhea" id="RHEA:15769"/>
        <dbReference type="ChEBI" id="CHEBI:2480"/>
        <dbReference type="ChEBI" id="CHEBI:15378"/>
        <dbReference type="ChEBI" id="CHEBI:30616"/>
        <dbReference type="ChEBI" id="CHEBI:58502"/>
        <dbReference type="ChEBI" id="CHEBI:456216"/>
        <dbReference type="EC" id="2.7.1.156"/>
    </reaction>
</comment>
<dbReference type="GO" id="GO:0008820">
    <property type="term" value="F:cobinamide phosphate guanylyltransferase activity"/>
    <property type="evidence" value="ECO:0007669"/>
    <property type="project" value="UniProtKB-EC"/>
</dbReference>
<dbReference type="GO" id="GO:0043752">
    <property type="term" value="F:adenosylcobinamide kinase activity"/>
    <property type="evidence" value="ECO:0007669"/>
    <property type="project" value="UniProtKB-EC"/>
</dbReference>
<evidence type="ECO:0000256" key="5">
    <source>
        <dbReference type="ARBA" id="ARBA00004692"/>
    </source>
</evidence>
<keyword evidence="15" id="KW-0342">GTP-binding</keyword>
<name>A0A4V3C8Y0_9ACTN</name>
<keyword evidence="13 18" id="KW-0418">Kinase</keyword>
<comment type="caution">
    <text evidence="18">The sequence shown here is derived from an EMBL/GenBank/DDBJ whole genome shotgun (WGS) entry which is preliminary data.</text>
</comment>
<dbReference type="Gene3D" id="3.40.50.300">
    <property type="entry name" value="P-loop containing nucleotide triphosphate hydrolases"/>
    <property type="match status" value="1"/>
</dbReference>
<evidence type="ECO:0000256" key="13">
    <source>
        <dbReference type="ARBA" id="ARBA00022777"/>
    </source>
</evidence>
<dbReference type="UniPathway" id="UPA00148">
    <property type="reaction ID" value="UER00236"/>
</dbReference>
<dbReference type="GO" id="GO:0009236">
    <property type="term" value="P:cobalamin biosynthetic process"/>
    <property type="evidence" value="ECO:0007669"/>
    <property type="project" value="UniProtKB-UniPathway"/>
</dbReference>
<dbReference type="EC" id="2.7.1.156" evidence="8"/>
<comment type="catalytic activity">
    <reaction evidence="2">
        <text>adenosylcob(III)inamide phosphate + GTP + H(+) = adenosylcob(III)inamide-GDP + diphosphate</text>
        <dbReference type="Rhea" id="RHEA:22712"/>
        <dbReference type="ChEBI" id="CHEBI:15378"/>
        <dbReference type="ChEBI" id="CHEBI:33019"/>
        <dbReference type="ChEBI" id="CHEBI:37565"/>
        <dbReference type="ChEBI" id="CHEBI:58502"/>
        <dbReference type="ChEBI" id="CHEBI:60487"/>
        <dbReference type="EC" id="2.7.7.62"/>
    </reaction>
</comment>
<evidence type="ECO:0000256" key="3">
    <source>
        <dbReference type="ARBA" id="ARBA00001522"/>
    </source>
</evidence>
<dbReference type="CDD" id="cd00544">
    <property type="entry name" value="CobU"/>
    <property type="match status" value="1"/>
</dbReference>
<proteinExistence type="inferred from homology"/>
<evidence type="ECO:0000256" key="10">
    <source>
        <dbReference type="ARBA" id="ARBA00022573"/>
    </source>
</evidence>
<evidence type="ECO:0000256" key="12">
    <source>
        <dbReference type="ARBA" id="ARBA00022741"/>
    </source>
</evidence>
<dbReference type="PANTHER" id="PTHR34848:SF1">
    <property type="entry name" value="BIFUNCTIONAL ADENOSYLCOBALAMIN BIOSYNTHESIS PROTEIN COBU"/>
    <property type="match status" value="1"/>
</dbReference>
<evidence type="ECO:0000313" key="18">
    <source>
        <dbReference type="EMBL" id="TDO43378.1"/>
    </source>
</evidence>
<dbReference type="GO" id="GO:0005525">
    <property type="term" value="F:GTP binding"/>
    <property type="evidence" value="ECO:0007669"/>
    <property type="project" value="UniProtKB-KW"/>
</dbReference>
<dbReference type="AlphaFoldDB" id="A0A4V3C8Y0"/>
<comment type="pathway">
    <text evidence="5">Cofactor biosynthesis; adenosylcobalamin biosynthesis; adenosylcobalamin from cob(II)yrinate a,c-diamide: step 6/7.</text>
</comment>
<accession>A0A4V3C8Y0</accession>
<dbReference type="EMBL" id="SNWQ01000018">
    <property type="protein sequence ID" value="TDO43378.1"/>
    <property type="molecule type" value="Genomic_DNA"/>
</dbReference>
<evidence type="ECO:0000256" key="17">
    <source>
        <dbReference type="ARBA" id="ARBA00030571"/>
    </source>
</evidence>
<keyword evidence="18" id="KW-0548">Nucleotidyltransferase</keyword>
<sequence length="233" mass="24794">MAELVTGPDGAVVDGVLRLGRDGTVGVEGYEVSTVRTPHGLRYDVRTPDGSSLSWTTPVESQRTLILGGARSGKSTEAERLLADHPDTLYVATGGDGSADPEWAARIAMHRARRPSTWGLAETIDLVPLLDSPGPPLLVDCLTLWLARTMDACDVWASPDRVVEVEAEIAALAAAWSRTPRLVVAVSNEVGAGVVPADPGTRLYRDLMGRVNTTIAHHSTTVLWCIAGRTVPL</sequence>
<evidence type="ECO:0000256" key="4">
    <source>
        <dbReference type="ARBA" id="ARBA00003889"/>
    </source>
</evidence>
<evidence type="ECO:0000256" key="7">
    <source>
        <dbReference type="ARBA" id="ARBA00007490"/>
    </source>
</evidence>
<organism evidence="18 19">
    <name type="scientific">Kribbella caucasensis</name>
    <dbReference type="NCBI Taxonomy" id="2512215"/>
    <lineage>
        <taxon>Bacteria</taxon>
        <taxon>Bacillati</taxon>
        <taxon>Actinomycetota</taxon>
        <taxon>Actinomycetes</taxon>
        <taxon>Propionibacteriales</taxon>
        <taxon>Kribbellaceae</taxon>
        <taxon>Kribbella</taxon>
    </lineage>
</organism>
<comment type="pathway">
    <text evidence="6">Cofactor biosynthesis; adenosylcobalamin biosynthesis; adenosylcobalamin from cob(II)yrinate a,c-diamide: step 5/7.</text>
</comment>
<evidence type="ECO:0000256" key="16">
    <source>
        <dbReference type="ARBA" id="ARBA00029570"/>
    </source>
</evidence>
<evidence type="ECO:0000256" key="6">
    <source>
        <dbReference type="ARBA" id="ARBA00005159"/>
    </source>
</evidence>
<dbReference type="SUPFAM" id="SSF52540">
    <property type="entry name" value="P-loop containing nucleoside triphosphate hydrolases"/>
    <property type="match status" value="1"/>
</dbReference>
<evidence type="ECO:0000256" key="11">
    <source>
        <dbReference type="ARBA" id="ARBA00022679"/>
    </source>
</evidence>
<dbReference type="PANTHER" id="PTHR34848">
    <property type="match status" value="1"/>
</dbReference>
<dbReference type="Pfam" id="PF02283">
    <property type="entry name" value="CobU"/>
    <property type="match status" value="1"/>
</dbReference>
<keyword evidence="11 18" id="KW-0808">Transferase</keyword>
<evidence type="ECO:0000313" key="19">
    <source>
        <dbReference type="Proteomes" id="UP000295388"/>
    </source>
</evidence>
<dbReference type="RefSeq" id="WP_133803800.1">
    <property type="nucleotide sequence ID" value="NZ_SNWQ01000018.1"/>
</dbReference>
<dbReference type="InterPro" id="IPR027417">
    <property type="entry name" value="P-loop_NTPase"/>
</dbReference>
<comment type="similarity">
    <text evidence="7">Belongs to the CobU/CobP family.</text>
</comment>
<evidence type="ECO:0000256" key="14">
    <source>
        <dbReference type="ARBA" id="ARBA00022840"/>
    </source>
</evidence>
<evidence type="ECO:0000256" key="2">
    <source>
        <dbReference type="ARBA" id="ARBA00000711"/>
    </source>
</evidence>